<dbReference type="Proteomes" id="UP000265520">
    <property type="component" value="Unassembled WGS sequence"/>
</dbReference>
<sequence>MKFNFSLLKLHPEKMVDFESLRVNGFGIEDLFVTQGWK</sequence>
<proteinExistence type="predicted"/>
<feature type="non-terminal residue" evidence="1">
    <location>
        <position position="38"/>
    </location>
</feature>
<dbReference type="EMBL" id="LXQA010788318">
    <property type="protein sequence ID" value="MCI71041.1"/>
    <property type="molecule type" value="Genomic_DNA"/>
</dbReference>
<organism evidence="1 2">
    <name type="scientific">Trifolium medium</name>
    <dbReference type="NCBI Taxonomy" id="97028"/>
    <lineage>
        <taxon>Eukaryota</taxon>
        <taxon>Viridiplantae</taxon>
        <taxon>Streptophyta</taxon>
        <taxon>Embryophyta</taxon>
        <taxon>Tracheophyta</taxon>
        <taxon>Spermatophyta</taxon>
        <taxon>Magnoliopsida</taxon>
        <taxon>eudicotyledons</taxon>
        <taxon>Gunneridae</taxon>
        <taxon>Pentapetalae</taxon>
        <taxon>rosids</taxon>
        <taxon>fabids</taxon>
        <taxon>Fabales</taxon>
        <taxon>Fabaceae</taxon>
        <taxon>Papilionoideae</taxon>
        <taxon>50 kb inversion clade</taxon>
        <taxon>NPAAA clade</taxon>
        <taxon>Hologalegina</taxon>
        <taxon>IRL clade</taxon>
        <taxon>Trifolieae</taxon>
        <taxon>Trifolium</taxon>
    </lineage>
</organism>
<reference evidence="1 2" key="1">
    <citation type="journal article" date="2018" name="Front. Plant Sci.">
        <title>Red Clover (Trifolium pratense) and Zigzag Clover (T. medium) - A Picture of Genomic Similarities and Differences.</title>
        <authorList>
            <person name="Dluhosova J."/>
            <person name="Istvanek J."/>
            <person name="Nedelnik J."/>
            <person name="Repkova J."/>
        </authorList>
    </citation>
    <scope>NUCLEOTIDE SEQUENCE [LARGE SCALE GENOMIC DNA]</scope>
    <source>
        <strain evidence="2">cv. 10/8</strain>
        <tissue evidence="1">Leaf</tissue>
    </source>
</reference>
<evidence type="ECO:0000313" key="2">
    <source>
        <dbReference type="Proteomes" id="UP000265520"/>
    </source>
</evidence>
<dbReference type="AlphaFoldDB" id="A0A392UBY8"/>
<comment type="caution">
    <text evidence="1">The sequence shown here is derived from an EMBL/GenBank/DDBJ whole genome shotgun (WGS) entry which is preliminary data.</text>
</comment>
<evidence type="ECO:0000313" key="1">
    <source>
        <dbReference type="EMBL" id="MCI71041.1"/>
    </source>
</evidence>
<protein>
    <submittedName>
        <fullName evidence="1">Uncharacterized protein</fullName>
    </submittedName>
</protein>
<keyword evidence="2" id="KW-1185">Reference proteome</keyword>
<accession>A0A392UBY8</accession>
<name>A0A392UBY8_9FABA</name>